<dbReference type="EMBL" id="CACTIH010007273">
    <property type="protein sequence ID" value="CAA3007354.1"/>
    <property type="molecule type" value="Genomic_DNA"/>
</dbReference>
<accession>A0A8S0TN82</accession>
<feature type="compositionally biased region" description="Basic and acidic residues" evidence="1">
    <location>
        <begin position="804"/>
        <end position="814"/>
    </location>
</feature>
<evidence type="ECO:0000313" key="3">
    <source>
        <dbReference type="Proteomes" id="UP000594638"/>
    </source>
</evidence>
<feature type="region of interest" description="Disordered" evidence="1">
    <location>
        <begin position="795"/>
        <end position="814"/>
    </location>
</feature>
<feature type="compositionally biased region" description="Polar residues" evidence="1">
    <location>
        <begin position="515"/>
        <end position="538"/>
    </location>
</feature>
<comment type="caution">
    <text evidence="2">The sequence shown here is derived from an EMBL/GenBank/DDBJ whole genome shotgun (WGS) entry which is preliminary data.</text>
</comment>
<evidence type="ECO:0000313" key="2">
    <source>
        <dbReference type="EMBL" id="CAA3007354.1"/>
    </source>
</evidence>
<keyword evidence="3" id="KW-1185">Reference proteome</keyword>
<dbReference type="Gramene" id="OE9A034040T2">
    <property type="protein sequence ID" value="OE9A034040C2"/>
    <property type="gene ID" value="OE9A034040"/>
</dbReference>
<feature type="region of interest" description="Disordered" evidence="1">
    <location>
        <begin position="180"/>
        <end position="210"/>
    </location>
</feature>
<feature type="region of interest" description="Disordered" evidence="1">
    <location>
        <begin position="21"/>
        <end position="49"/>
    </location>
</feature>
<evidence type="ECO:0000256" key="1">
    <source>
        <dbReference type="SAM" id="MobiDB-lite"/>
    </source>
</evidence>
<sequence length="814" mass="91182">MYCIETLISYLSKNQKLQQKMEKSEAMESSSVKLNSKKRKKQSPSPPIPLIGIFTRSKSQVSVHRNRSGWTSTYASRKSNFHSCSSSSNLFSRKLNSVQPGVVEETGTEPVEAFLELNNEISYRISSIKDLRVHRVFSPAVTPILEEEEGKINEKSNLLQNMDLGADSDRFTGLNVGNKKVEENKQSGETVPSEADAKENNSKNDVNLTKNEAISANGSISKSKTVINAGYKRKVFKTPSSFSYRRLLPHLMDIVKEESSVSDIEIVDVEFPNKLQEFRSPEMPSIMENDCAAKFECIGAQTNRTDDFKDEEIQKFDKEQPCTLQNLSSVEHQLKHRSHENGASGVEDSVKEEEQILMKPDPNVFSATAVRDSGRNMEVKTLLIERPNLKGTRVGCTSIGNKSCHSSNGKGNINLRTEKFLTPCSQPRVFKTPSSVNYRRLLPYLIEVAKENSCDSKIIQHRKPQTDSKDIHQLSCGTSDEENPGKKMRMESFSKKPHTEDEEQNLLPAILPPVNGSSSDPDNNLSPLHSTNDSSKLRPSSIVADDTTDLIVPLDLPKERTLAVQNTPQKFESEIPHNDTMDHEGKSNYSAVQSCSVVERDILTEEFCSKLLEPQPVDTKIKCMAISVEAHKSNEKLIQDVTLYQSPSQIEISDNLVAPIDGLFKGALKKNPKGCGGPCNCLNCASFRLHAERAFEFLRNQMHDAGEVAWSLLKELANVRHILEKSAVNYNNLTTVQLNQAQVKQLCNKALETENLAKERLNQLNYDLNIHCRIPTLHLPSVTLANYIQQRIIPKPDVSTSPETPDKWLNKENS</sequence>
<dbReference type="PANTHER" id="PTHR34461">
    <property type="entry name" value="EXPRESSED PROTEIN"/>
    <property type="match status" value="1"/>
</dbReference>
<organism evidence="2 3">
    <name type="scientific">Olea europaea subsp. europaea</name>
    <dbReference type="NCBI Taxonomy" id="158383"/>
    <lineage>
        <taxon>Eukaryota</taxon>
        <taxon>Viridiplantae</taxon>
        <taxon>Streptophyta</taxon>
        <taxon>Embryophyta</taxon>
        <taxon>Tracheophyta</taxon>
        <taxon>Spermatophyta</taxon>
        <taxon>Magnoliopsida</taxon>
        <taxon>eudicotyledons</taxon>
        <taxon>Gunneridae</taxon>
        <taxon>Pentapetalae</taxon>
        <taxon>asterids</taxon>
        <taxon>lamiids</taxon>
        <taxon>Lamiales</taxon>
        <taxon>Oleaceae</taxon>
        <taxon>Oleeae</taxon>
        <taxon>Olea</taxon>
    </lineage>
</organism>
<dbReference type="OrthoDB" id="766405at2759"/>
<feature type="region of interest" description="Disordered" evidence="1">
    <location>
        <begin position="460"/>
        <end position="542"/>
    </location>
</feature>
<dbReference type="Proteomes" id="UP000594638">
    <property type="component" value="Unassembled WGS sequence"/>
</dbReference>
<protein>
    <submittedName>
        <fullName evidence="2">Uncharacterized protein</fullName>
    </submittedName>
</protein>
<name>A0A8S0TN82_OLEEU</name>
<proteinExistence type="predicted"/>
<gene>
    <name evidence="2" type="ORF">OLEA9_A034040</name>
</gene>
<dbReference type="PANTHER" id="PTHR34461:SF4">
    <property type="entry name" value="OS01G0101800 PROTEIN"/>
    <property type="match status" value="1"/>
</dbReference>
<feature type="compositionally biased region" description="Basic and acidic residues" evidence="1">
    <location>
        <begin position="483"/>
        <end position="499"/>
    </location>
</feature>
<reference evidence="2 3" key="1">
    <citation type="submission" date="2019-12" db="EMBL/GenBank/DDBJ databases">
        <authorList>
            <person name="Alioto T."/>
            <person name="Alioto T."/>
            <person name="Gomez Garrido J."/>
        </authorList>
    </citation>
    <scope>NUCLEOTIDE SEQUENCE [LARGE SCALE GENOMIC DNA]</scope>
</reference>
<dbReference type="AlphaFoldDB" id="A0A8S0TN82"/>